<name>A0A6B1G4D6_9CHLR</name>
<sequence>MQTMVEARNLRKTYKRADGSTIEAVKGVDLDILQGEIFSLLGPNGAGKTTTISMISGLVQPTEGDATIGGHSITKEPMAAKRLMGFVPQEIALYPELSARQNLAFFGRMYGMGGKKLSRRVDELLEFVDLADRQNDRIDTFSGGMKRRVNLAAGLLNSPPLIYMDEPTVGIDPQSRRRILDTVKLLRDEQDMTVLYTTHLMEEAQELSDRVAIIDHGQIIAMGTQDELTQQVGEEDRLEFTIGKQEIAETLLERIQQMTPGVTRVLYNPTEQLSDDSSESVPALMTVFAKRGRTALPQILQDLDSAGVEIQSVAVREPDLEAVFLALTGRALRD</sequence>
<keyword evidence="2 4" id="KW-0067">ATP-binding</keyword>
<dbReference type="SUPFAM" id="SSF52540">
    <property type="entry name" value="P-loop containing nucleoside triphosphate hydrolases"/>
    <property type="match status" value="1"/>
</dbReference>
<dbReference type="Gene3D" id="3.40.50.300">
    <property type="entry name" value="P-loop containing nucleotide triphosphate hydrolases"/>
    <property type="match status" value="1"/>
</dbReference>
<protein>
    <submittedName>
        <fullName evidence="4">ABC transporter ATP-binding protein</fullName>
    </submittedName>
</protein>
<dbReference type="SMART" id="SM00382">
    <property type="entry name" value="AAA"/>
    <property type="match status" value="1"/>
</dbReference>
<dbReference type="InterPro" id="IPR003439">
    <property type="entry name" value="ABC_transporter-like_ATP-bd"/>
</dbReference>
<reference evidence="4" key="1">
    <citation type="submission" date="2019-09" db="EMBL/GenBank/DDBJ databases">
        <title>Characterisation of the sponge microbiome using genome-centric metagenomics.</title>
        <authorList>
            <person name="Engelberts J.P."/>
            <person name="Robbins S.J."/>
            <person name="De Goeij J.M."/>
            <person name="Aranda M."/>
            <person name="Bell S.C."/>
            <person name="Webster N.S."/>
        </authorList>
    </citation>
    <scope>NUCLEOTIDE SEQUENCE</scope>
    <source>
        <strain evidence="4">SB0675_bin_29</strain>
    </source>
</reference>
<evidence type="ECO:0000256" key="2">
    <source>
        <dbReference type="ARBA" id="ARBA00022840"/>
    </source>
</evidence>
<evidence type="ECO:0000313" key="4">
    <source>
        <dbReference type="EMBL" id="MYH63809.1"/>
    </source>
</evidence>
<dbReference type="InterPro" id="IPR027417">
    <property type="entry name" value="P-loop_NTPase"/>
</dbReference>
<dbReference type="InterPro" id="IPR017871">
    <property type="entry name" value="ABC_transporter-like_CS"/>
</dbReference>
<accession>A0A6B1G4D6</accession>
<dbReference type="AlphaFoldDB" id="A0A6B1G4D6"/>
<evidence type="ECO:0000259" key="3">
    <source>
        <dbReference type="PROSITE" id="PS50893"/>
    </source>
</evidence>
<keyword evidence="1" id="KW-0547">Nucleotide-binding</keyword>
<organism evidence="4">
    <name type="scientific">Caldilineaceae bacterium SB0675_bin_29</name>
    <dbReference type="NCBI Taxonomy" id="2605266"/>
    <lineage>
        <taxon>Bacteria</taxon>
        <taxon>Bacillati</taxon>
        <taxon>Chloroflexota</taxon>
        <taxon>Caldilineae</taxon>
        <taxon>Caldilineales</taxon>
        <taxon>Caldilineaceae</taxon>
    </lineage>
</organism>
<proteinExistence type="predicted"/>
<comment type="caution">
    <text evidence="4">The sequence shown here is derived from an EMBL/GenBank/DDBJ whole genome shotgun (WGS) entry which is preliminary data.</text>
</comment>
<dbReference type="Pfam" id="PF00005">
    <property type="entry name" value="ABC_tran"/>
    <property type="match status" value="1"/>
</dbReference>
<gene>
    <name evidence="4" type="ORF">F4148_19355</name>
</gene>
<dbReference type="InterPro" id="IPR003593">
    <property type="entry name" value="AAA+_ATPase"/>
</dbReference>
<dbReference type="EMBL" id="VYDA01000682">
    <property type="protein sequence ID" value="MYH63809.1"/>
    <property type="molecule type" value="Genomic_DNA"/>
</dbReference>
<dbReference type="PROSITE" id="PS50893">
    <property type="entry name" value="ABC_TRANSPORTER_2"/>
    <property type="match status" value="1"/>
</dbReference>
<evidence type="ECO:0000256" key="1">
    <source>
        <dbReference type="ARBA" id="ARBA00022741"/>
    </source>
</evidence>
<feature type="domain" description="ABC transporter" evidence="3">
    <location>
        <begin position="5"/>
        <end position="241"/>
    </location>
</feature>
<dbReference type="GO" id="GO:0016887">
    <property type="term" value="F:ATP hydrolysis activity"/>
    <property type="evidence" value="ECO:0007669"/>
    <property type="project" value="InterPro"/>
</dbReference>
<dbReference type="GO" id="GO:0005524">
    <property type="term" value="F:ATP binding"/>
    <property type="evidence" value="ECO:0007669"/>
    <property type="project" value="UniProtKB-KW"/>
</dbReference>
<dbReference type="PANTHER" id="PTHR43582:SF2">
    <property type="entry name" value="LINEARMYCIN RESISTANCE ATP-BINDING PROTEIN LNRL"/>
    <property type="match status" value="1"/>
</dbReference>
<dbReference type="PROSITE" id="PS00211">
    <property type="entry name" value="ABC_TRANSPORTER_1"/>
    <property type="match status" value="1"/>
</dbReference>
<dbReference type="PANTHER" id="PTHR43582">
    <property type="entry name" value="LINEARMYCIN RESISTANCE ATP-BINDING PROTEIN LNRL"/>
    <property type="match status" value="1"/>
</dbReference>